<evidence type="ECO:0000256" key="4">
    <source>
        <dbReference type="ARBA" id="ARBA00022475"/>
    </source>
</evidence>
<keyword evidence="6 10" id="KW-0812">Transmembrane</keyword>
<comment type="caution">
    <text evidence="11">The sequence shown here is derived from an EMBL/GenBank/DDBJ whole genome shotgun (WGS) entry which is preliminary data.</text>
</comment>
<dbReference type="Proteomes" id="UP001310692">
    <property type="component" value="Unassembled WGS sequence"/>
</dbReference>
<evidence type="ECO:0000256" key="3">
    <source>
        <dbReference type="ARBA" id="ARBA00022448"/>
    </source>
</evidence>
<keyword evidence="8 10" id="KW-1133">Transmembrane helix</keyword>
<dbReference type="Pfam" id="PF04612">
    <property type="entry name" value="T2SSM"/>
    <property type="match status" value="1"/>
</dbReference>
<keyword evidence="4" id="KW-1003">Cell membrane</keyword>
<comment type="similarity">
    <text evidence="2">Belongs to the GSP M family.</text>
</comment>
<keyword evidence="3" id="KW-0813">Transport</keyword>
<evidence type="ECO:0000313" key="11">
    <source>
        <dbReference type="EMBL" id="MEE2565767.1"/>
    </source>
</evidence>
<evidence type="ECO:0000256" key="9">
    <source>
        <dbReference type="ARBA" id="ARBA00023136"/>
    </source>
</evidence>
<evidence type="ECO:0000256" key="1">
    <source>
        <dbReference type="ARBA" id="ARBA00004377"/>
    </source>
</evidence>
<protein>
    <submittedName>
        <fullName evidence="11">Type II secretion system protein GspM</fullName>
    </submittedName>
</protein>
<evidence type="ECO:0000256" key="8">
    <source>
        <dbReference type="ARBA" id="ARBA00022989"/>
    </source>
</evidence>
<feature type="transmembrane region" description="Helical" evidence="10">
    <location>
        <begin position="21"/>
        <end position="46"/>
    </location>
</feature>
<name>A0ABU7LW34_9PROT</name>
<evidence type="ECO:0000313" key="12">
    <source>
        <dbReference type="Proteomes" id="UP001310692"/>
    </source>
</evidence>
<gene>
    <name evidence="11" type="primary">gspM</name>
    <name evidence="11" type="ORF">V0U35_03665</name>
</gene>
<dbReference type="InterPro" id="IPR023229">
    <property type="entry name" value="T2SS_M_periplasmic_sf"/>
</dbReference>
<evidence type="ECO:0000256" key="5">
    <source>
        <dbReference type="ARBA" id="ARBA00022519"/>
    </source>
</evidence>
<reference evidence="11 12" key="1">
    <citation type="submission" date="2024-01" db="EMBL/GenBank/DDBJ databases">
        <title>Hyphobacterium bacterium isolated from marine sediment.</title>
        <authorList>
            <person name="Zhao S."/>
        </authorList>
    </citation>
    <scope>NUCLEOTIDE SEQUENCE [LARGE SCALE GENOMIC DNA]</scope>
    <source>
        <strain evidence="11 12">Y60-23</strain>
    </source>
</reference>
<evidence type="ECO:0000256" key="2">
    <source>
        <dbReference type="ARBA" id="ARBA00010637"/>
    </source>
</evidence>
<keyword evidence="12" id="KW-1185">Reference proteome</keyword>
<evidence type="ECO:0000256" key="7">
    <source>
        <dbReference type="ARBA" id="ARBA00022927"/>
    </source>
</evidence>
<dbReference type="SUPFAM" id="SSF103054">
    <property type="entry name" value="General secretion pathway protein M, EpsM"/>
    <property type="match status" value="1"/>
</dbReference>
<comment type="subcellular location">
    <subcellularLocation>
        <location evidence="1">Cell inner membrane</location>
        <topology evidence="1">Single-pass membrane protein</topology>
    </subcellularLocation>
</comment>
<keyword evidence="7" id="KW-0653">Protein transport</keyword>
<sequence>MSARRIDMTSWWQGRTGREQGLLAGLALVLGVLVLWYGIIAPVVGWRDTSRARYEVSAERYLHVTAELARIEGSAEAHAVQTYDRPLRTVAGERAAAHGLAISRVLPDGDGQLNLWIEAAPAGSLTDWLSDLDRNHAVRVERLTLDRRADRLVNAQIVLRREVR</sequence>
<evidence type="ECO:0000256" key="10">
    <source>
        <dbReference type="SAM" id="Phobius"/>
    </source>
</evidence>
<dbReference type="Gene3D" id="3.30.1360.100">
    <property type="entry name" value="General secretion pathway protein M, EpsM"/>
    <property type="match status" value="1"/>
</dbReference>
<proteinExistence type="inferred from homology"/>
<organism evidence="11 12">
    <name type="scientific">Hyphobacterium marinum</name>
    <dbReference type="NCBI Taxonomy" id="3116574"/>
    <lineage>
        <taxon>Bacteria</taxon>
        <taxon>Pseudomonadati</taxon>
        <taxon>Pseudomonadota</taxon>
        <taxon>Alphaproteobacteria</taxon>
        <taxon>Maricaulales</taxon>
        <taxon>Maricaulaceae</taxon>
        <taxon>Hyphobacterium</taxon>
    </lineage>
</organism>
<keyword evidence="5" id="KW-0997">Cell inner membrane</keyword>
<accession>A0ABU7LW34</accession>
<dbReference type="InterPro" id="IPR007690">
    <property type="entry name" value="T2SS_GspM"/>
</dbReference>
<dbReference type="EMBL" id="JAZDRO010000001">
    <property type="protein sequence ID" value="MEE2565767.1"/>
    <property type="molecule type" value="Genomic_DNA"/>
</dbReference>
<evidence type="ECO:0000256" key="6">
    <source>
        <dbReference type="ARBA" id="ARBA00022692"/>
    </source>
</evidence>
<dbReference type="RefSeq" id="WP_330195299.1">
    <property type="nucleotide sequence ID" value="NZ_JAZDRO010000001.1"/>
</dbReference>
<keyword evidence="9 10" id="KW-0472">Membrane</keyword>